<dbReference type="InterPro" id="IPR012338">
    <property type="entry name" value="Beta-lactam/transpept-like"/>
</dbReference>
<evidence type="ECO:0000259" key="2">
    <source>
        <dbReference type="Pfam" id="PF00144"/>
    </source>
</evidence>
<dbReference type="GO" id="GO:0019875">
    <property type="term" value="F:6-aminohexanoate-dimer hydrolase activity"/>
    <property type="evidence" value="ECO:0007669"/>
    <property type="project" value="UniProtKB-EC"/>
</dbReference>
<reference evidence="5 8" key="2">
    <citation type="journal article" date="2019" name="Nat. Med.">
        <title>A library of human gut bacterial isolates paired with longitudinal multiomics data enables mechanistic microbiome research.</title>
        <authorList>
            <person name="Poyet M."/>
            <person name="Groussin M."/>
            <person name="Gibbons S.M."/>
            <person name="Avila-Pacheco J."/>
            <person name="Jiang X."/>
            <person name="Kearney S.M."/>
            <person name="Perrotta A.R."/>
            <person name="Berdy B."/>
            <person name="Zhao S."/>
            <person name="Lieberman T.D."/>
            <person name="Swanson P.K."/>
            <person name="Smith M."/>
            <person name="Roesemann S."/>
            <person name="Alexander J.E."/>
            <person name="Rich S.A."/>
            <person name="Livny J."/>
            <person name="Vlamakis H."/>
            <person name="Clish C."/>
            <person name="Bullock K."/>
            <person name="Deik A."/>
            <person name="Scott J."/>
            <person name="Pierce K.A."/>
            <person name="Xavier R.J."/>
            <person name="Alm E.J."/>
        </authorList>
    </citation>
    <scope>NUCLEOTIDE SEQUENCE [LARGE SCALE GENOMIC DNA]</scope>
    <source>
        <strain evidence="5 8">BIOML-A9</strain>
    </source>
</reference>
<dbReference type="Pfam" id="PF00144">
    <property type="entry name" value="Beta-lactamase"/>
    <property type="match status" value="1"/>
</dbReference>
<gene>
    <name evidence="3" type="primary">nylB</name>
    <name evidence="4" type="ORF">ERS852380_03163</name>
    <name evidence="3" type="ORF">ERS852429_02022</name>
    <name evidence="5" type="ORF">GKD67_10930</name>
</gene>
<dbReference type="PANTHER" id="PTHR43283:SF7">
    <property type="entry name" value="BETA-LACTAMASE-RELATED DOMAIN-CONTAINING PROTEIN"/>
    <property type="match status" value="1"/>
</dbReference>
<evidence type="ECO:0000313" key="7">
    <source>
        <dbReference type="Proteomes" id="UP000095591"/>
    </source>
</evidence>
<dbReference type="EMBL" id="CYYK01000011">
    <property type="protein sequence ID" value="CUO79918.1"/>
    <property type="molecule type" value="Genomic_DNA"/>
</dbReference>
<dbReference type="EC" id="3.5.1.46" evidence="3"/>
<dbReference type="Proteomes" id="UP000461276">
    <property type="component" value="Unassembled WGS sequence"/>
</dbReference>
<proteinExistence type="predicted"/>
<evidence type="ECO:0000313" key="4">
    <source>
        <dbReference type="EMBL" id="CUO79918.1"/>
    </source>
</evidence>
<evidence type="ECO:0000313" key="5">
    <source>
        <dbReference type="EMBL" id="MRY93734.1"/>
    </source>
</evidence>
<protein>
    <submittedName>
        <fullName evidence="3">6-aminohexanoate-dimer hydrolase</fullName>
        <ecNumber evidence="3">3.5.1.46</ecNumber>
    </submittedName>
    <submittedName>
        <fullName evidence="5">Serine hydrolase</fullName>
    </submittedName>
</protein>
<sequence length="397" mass="45636">MKNDSNNRVPANKHYLSRRVGWIVFIFMLGIGGYLALPSNYYLRRALIHLLPKIDQYPIFENRVVKAGSPRPWELSEAYNTKSIPERYLPRFEELGTVAYVIIQDNRLLFEQYWEDYSPESHSNSFSMAKSIVSLAIGCAIDDGFIRDVDQPVSDFFPEFKGYDGKALTLRHLLTMSAGVDFDEAYSSPFSPTTQLYYGDDLQEIAFGMKEIDEPGVNFIYQSGVTQLLGFIVEKATGEKLSDYVSRKLWTPMHAEESALWSLDRKDGMEKAYCCFNSNARDFARFGQLLLNNGQWDDRQLISPAYLAEATSPDTRLVYKDLGKPNHCYGFQYWILDYKGMKIPYMRGILGQYVFTLPEKNAVIVRLGHKRSDTYTADQHYPDDINTWLDAAMDLLQ</sequence>
<keyword evidence="3" id="KW-0378">Hydrolase</keyword>
<dbReference type="SUPFAM" id="SSF56601">
    <property type="entry name" value="beta-lactamase/transpeptidase-like"/>
    <property type="match status" value="1"/>
</dbReference>
<organism evidence="3 7">
    <name type="scientific">Parabacteroides distasonis</name>
    <dbReference type="NCBI Taxonomy" id="823"/>
    <lineage>
        <taxon>Bacteria</taxon>
        <taxon>Pseudomonadati</taxon>
        <taxon>Bacteroidota</taxon>
        <taxon>Bacteroidia</taxon>
        <taxon>Bacteroidales</taxon>
        <taxon>Tannerellaceae</taxon>
        <taxon>Parabacteroides</taxon>
    </lineage>
</organism>
<dbReference type="OMA" id="AYCCIAS"/>
<dbReference type="EMBL" id="CYXP01000004">
    <property type="protein sequence ID" value="CUN11845.1"/>
    <property type="molecule type" value="Genomic_DNA"/>
</dbReference>
<dbReference type="InterPro" id="IPR050789">
    <property type="entry name" value="Diverse_Enzym_Activities"/>
</dbReference>
<keyword evidence="1" id="KW-0812">Transmembrane</keyword>
<evidence type="ECO:0000256" key="1">
    <source>
        <dbReference type="SAM" id="Phobius"/>
    </source>
</evidence>
<keyword evidence="1" id="KW-1133">Transmembrane helix</keyword>
<feature type="transmembrane region" description="Helical" evidence="1">
    <location>
        <begin position="20"/>
        <end position="43"/>
    </location>
</feature>
<feature type="domain" description="Beta-lactamase-related" evidence="2">
    <location>
        <begin position="95"/>
        <end position="372"/>
    </location>
</feature>
<reference evidence="6 7" key="1">
    <citation type="submission" date="2015-09" db="EMBL/GenBank/DDBJ databases">
        <authorList>
            <consortium name="Pathogen Informatics"/>
        </authorList>
    </citation>
    <scope>NUCLEOTIDE SEQUENCE [LARGE SCALE GENOMIC DNA]</scope>
    <source>
        <strain evidence="4 6">2789STDY5608822</strain>
        <strain evidence="3 7">2789STDY5608872</strain>
    </source>
</reference>
<dbReference type="EMBL" id="WKMY01000006">
    <property type="protein sequence ID" value="MRY93734.1"/>
    <property type="molecule type" value="Genomic_DNA"/>
</dbReference>
<dbReference type="Gene3D" id="3.40.710.10">
    <property type="entry name" value="DD-peptidase/beta-lactamase superfamily"/>
    <property type="match status" value="1"/>
</dbReference>
<dbReference type="InterPro" id="IPR001466">
    <property type="entry name" value="Beta-lactam-related"/>
</dbReference>
<accession>A0A174I3J8</accession>
<dbReference type="PANTHER" id="PTHR43283">
    <property type="entry name" value="BETA-LACTAMASE-RELATED"/>
    <property type="match status" value="1"/>
</dbReference>
<dbReference type="Proteomes" id="UP000095455">
    <property type="component" value="Unassembled WGS sequence"/>
</dbReference>
<evidence type="ECO:0000313" key="6">
    <source>
        <dbReference type="Proteomes" id="UP000095455"/>
    </source>
</evidence>
<dbReference type="Proteomes" id="UP000095591">
    <property type="component" value="Unassembled WGS sequence"/>
</dbReference>
<keyword evidence="1" id="KW-0472">Membrane</keyword>
<evidence type="ECO:0000313" key="8">
    <source>
        <dbReference type="Proteomes" id="UP000461276"/>
    </source>
</evidence>
<dbReference type="AlphaFoldDB" id="A0A174I3J8"/>
<evidence type="ECO:0000313" key="3">
    <source>
        <dbReference type="EMBL" id="CUN11845.1"/>
    </source>
</evidence>
<name>A0A174I3J8_PARDI</name>